<dbReference type="Proteomes" id="UP000694620">
    <property type="component" value="Chromosome 8"/>
</dbReference>
<evidence type="ECO:0000256" key="1">
    <source>
        <dbReference type="ARBA" id="ARBA00022614"/>
    </source>
</evidence>
<dbReference type="InterPro" id="IPR001611">
    <property type="entry name" value="Leu-rich_rpt"/>
</dbReference>
<accession>A0A8C4SPD1</accession>
<evidence type="ECO:0000313" key="6">
    <source>
        <dbReference type="Proteomes" id="UP000694620"/>
    </source>
</evidence>
<dbReference type="AlphaFoldDB" id="A0A8C4SPD1"/>
<dbReference type="SUPFAM" id="SSF52058">
    <property type="entry name" value="L domain-like"/>
    <property type="match status" value="1"/>
</dbReference>
<protein>
    <recommendedName>
        <fullName evidence="7">LRRCT domain-containing protein</fullName>
    </recommendedName>
</protein>
<dbReference type="GeneTree" id="ENSGT00940000155311"/>
<dbReference type="PROSITE" id="PS51450">
    <property type="entry name" value="LRR"/>
    <property type="match status" value="1"/>
</dbReference>
<sequence>MILWLSSPNSLSWLECPKGCDCQGVFKFVNCSCAFLTIIPSSLPMDTEHFDLSRNNLSVIPQQAFTSLMTRLRRLYLQHNNLVVLSNGVFSTLQQLEVLNLEGNQINSIDVEYKTFLSIHTFGTHILLADNPWQCDCDLQRVFRKLLSVQRLVFDDYVNLTCKEPAVLNGCKLADVNNRLCIGETVTVLIITFTVLVTVVAAIVMAERNRKKRTGKHWSEECDLSYDSQD</sequence>
<reference evidence="5" key="1">
    <citation type="submission" date="2021-06" db="EMBL/GenBank/DDBJ databases">
        <authorList>
            <consortium name="Wellcome Sanger Institute Data Sharing"/>
        </authorList>
    </citation>
    <scope>NUCLEOTIDE SEQUENCE [LARGE SCALE GENOMIC DNA]</scope>
</reference>
<organism evidence="5 6">
    <name type="scientific">Erpetoichthys calabaricus</name>
    <name type="common">Rope fish</name>
    <name type="synonym">Calamoichthys calabaricus</name>
    <dbReference type="NCBI Taxonomy" id="27687"/>
    <lineage>
        <taxon>Eukaryota</taxon>
        <taxon>Metazoa</taxon>
        <taxon>Chordata</taxon>
        <taxon>Craniata</taxon>
        <taxon>Vertebrata</taxon>
        <taxon>Euteleostomi</taxon>
        <taxon>Actinopterygii</taxon>
        <taxon>Polypteriformes</taxon>
        <taxon>Polypteridae</taxon>
        <taxon>Erpetoichthys</taxon>
    </lineage>
</organism>
<evidence type="ECO:0000313" key="5">
    <source>
        <dbReference type="Ensembl" id="ENSECRP00000020059.1"/>
    </source>
</evidence>
<evidence type="ECO:0000256" key="4">
    <source>
        <dbReference type="SAM" id="Phobius"/>
    </source>
</evidence>
<reference evidence="5" key="3">
    <citation type="submission" date="2025-09" db="UniProtKB">
        <authorList>
            <consortium name="Ensembl"/>
        </authorList>
    </citation>
    <scope>IDENTIFICATION</scope>
</reference>
<keyword evidence="4" id="KW-0812">Transmembrane</keyword>
<keyword evidence="4" id="KW-0472">Membrane</keyword>
<keyword evidence="3" id="KW-0677">Repeat</keyword>
<dbReference type="Ensembl" id="ENSECRT00000020492.1">
    <property type="protein sequence ID" value="ENSECRP00000020059.1"/>
    <property type="gene ID" value="ENSECRG00000013468.1"/>
</dbReference>
<dbReference type="GO" id="GO:0005886">
    <property type="term" value="C:plasma membrane"/>
    <property type="evidence" value="ECO:0007669"/>
    <property type="project" value="TreeGrafter"/>
</dbReference>
<name>A0A8C4SPD1_ERPCA</name>
<evidence type="ECO:0008006" key="7">
    <source>
        <dbReference type="Google" id="ProtNLM"/>
    </source>
</evidence>
<dbReference type="Gene3D" id="3.80.10.10">
    <property type="entry name" value="Ribonuclease Inhibitor"/>
    <property type="match status" value="2"/>
</dbReference>
<keyword evidence="4" id="KW-1133">Transmembrane helix</keyword>
<dbReference type="PANTHER" id="PTHR24369:SF210">
    <property type="entry name" value="CHAOPTIN-RELATED"/>
    <property type="match status" value="1"/>
</dbReference>
<keyword evidence="1" id="KW-0433">Leucine-rich repeat</keyword>
<proteinExistence type="predicted"/>
<reference evidence="5" key="2">
    <citation type="submission" date="2025-08" db="UniProtKB">
        <authorList>
            <consortium name="Ensembl"/>
        </authorList>
    </citation>
    <scope>IDENTIFICATION</scope>
</reference>
<keyword evidence="6" id="KW-1185">Reference proteome</keyword>
<feature type="transmembrane region" description="Helical" evidence="4">
    <location>
        <begin position="186"/>
        <end position="206"/>
    </location>
</feature>
<keyword evidence="2" id="KW-0732">Signal</keyword>
<dbReference type="InterPro" id="IPR032675">
    <property type="entry name" value="LRR_dom_sf"/>
</dbReference>
<dbReference type="Pfam" id="PF13855">
    <property type="entry name" value="LRR_8"/>
    <property type="match status" value="1"/>
</dbReference>
<dbReference type="PANTHER" id="PTHR24369">
    <property type="entry name" value="ANTIGEN BSP, PUTATIVE-RELATED"/>
    <property type="match status" value="1"/>
</dbReference>
<dbReference type="InterPro" id="IPR050541">
    <property type="entry name" value="LRR_TM_domain-containing"/>
</dbReference>
<evidence type="ECO:0000256" key="2">
    <source>
        <dbReference type="ARBA" id="ARBA00022729"/>
    </source>
</evidence>
<dbReference type="SMART" id="SM00369">
    <property type="entry name" value="LRR_TYP"/>
    <property type="match status" value="3"/>
</dbReference>
<evidence type="ECO:0000256" key="3">
    <source>
        <dbReference type="ARBA" id="ARBA00022737"/>
    </source>
</evidence>
<dbReference type="InterPro" id="IPR003591">
    <property type="entry name" value="Leu-rich_rpt_typical-subtyp"/>
</dbReference>